<dbReference type="SUPFAM" id="SSF53187">
    <property type="entry name" value="Zn-dependent exopeptidases"/>
    <property type="match status" value="1"/>
</dbReference>
<dbReference type="OrthoDB" id="9802050at2"/>
<protein>
    <submittedName>
        <fullName evidence="1">N-formylglutamate amidohydrolase</fullName>
    </submittedName>
</protein>
<dbReference type="GO" id="GO:0016787">
    <property type="term" value="F:hydrolase activity"/>
    <property type="evidence" value="ECO:0007669"/>
    <property type="project" value="UniProtKB-KW"/>
</dbReference>
<organism evidence="1 2">
    <name type="scientific">Glacieibacterium frigidum</name>
    <dbReference type="NCBI Taxonomy" id="2593303"/>
    <lineage>
        <taxon>Bacteria</taxon>
        <taxon>Pseudomonadati</taxon>
        <taxon>Pseudomonadota</taxon>
        <taxon>Alphaproteobacteria</taxon>
        <taxon>Sphingomonadales</taxon>
        <taxon>Sphingosinicellaceae</taxon>
        <taxon>Glacieibacterium</taxon>
    </lineage>
</organism>
<dbReference type="AlphaFoldDB" id="A0A552UHW1"/>
<gene>
    <name evidence="1" type="ORF">FMM06_06645</name>
</gene>
<dbReference type="Gene3D" id="3.40.630.40">
    <property type="entry name" value="Zn-dependent exopeptidases"/>
    <property type="match status" value="1"/>
</dbReference>
<keyword evidence="1" id="KW-0378">Hydrolase</keyword>
<dbReference type="InterPro" id="IPR007709">
    <property type="entry name" value="N-FG_amidohydro"/>
</dbReference>
<sequence length="294" mass="31373">MPDPVIPAPGHVFTGDRHGALPLVIASPHSGRDYPPEFLARTRLTLAQLRRAEDPYVDTLLDGAAALGVPRLSARFGRSWLDLNRAPDELDPAMYVEPLDAHADQASDRVVAGLGVVPRIAAQGLDIYPTRLRVDDARARIASVHAPWHATLERLTMAARDVHGYAILLDCHSMPTPPPVAGGAPQIVIGDLHGRSAASALVALIEAHFLGCGLRVARNVPYAGGYTTAHHGRPEHGIHAVQIEIDRALYMDPQRLTRHMGFAAVAGHLQGLVAHLLAAAPSLGLGPRFAEAAE</sequence>
<evidence type="ECO:0000313" key="2">
    <source>
        <dbReference type="Proteomes" id="UP000317894"/>
    </source>
</evidence>
<dbReference type="Proteomes" id="UP000317894">
    <property type="component" value="Unassembled WGS sequence"/>
</dbReference>
<evidence type="ECO:0000313" key="1">
    <source>
        <dbReference type="EMBL" id="TRW17809.1"/>
    </source>
</evidence>
<name>A0A552UHW1_9SPHN</name>
<keyword evidence="2" id="KW-1185">Reference proteome</keyword>
<dbReference type="EMBL" id="VJWA01000001">
    <property type="protein sequence ID" value="TRW17809.1"/>
    <property type="molecule type" value="Genomic_DNA"/>
</dbReference>
<accession>A0A552UHW1</accession>
<reference evidence="1 2" key="1">
    <citation type="submission" date="2019-07" db="EMBL/GenBank/DDBJ databases">
        <title>Novel species isolated from glacier.</title>
        <authorList>
            <person name="Liu Q."/>
            <person name="Xin Y.-H."/>
        </authorList>
    </citation>
    <scope>NUCLEOTIDE SEQUENCE [LARGE SCALE GENOMIC DNA]</scope>
    <source>
        <strain evidence="1 2">LB1R16</strain>
    </source>
</reference>
<comment type="caution">
    <text evidence="1">The sequence shown here is derived from an EMBL/GenBank/DDBJ whole genome shotgun (WGS) entry which is preliminary data.</text>
</comment>
<dbReference type="RefSeq" id="WP_144236501.1">
    <property type="nucleotide sequence ID" value="NZ_VJWA01000001.1"/>
</dbReference>
<proteinExistence type="predicted"/>
<dbReference type="Pfam" id="PF05013">
    <property type="entry name" value="FGase"/>
    <property type="match status" value="1"/>
</dbReference>